<proteinExistence type="predicted"/>
<name>A0A0C3G9X5_PILCF</name>
<dbReference type="STRING" id="765440.A0A0C3G9X5"/>
<sequence>MTGYVALLNPLVYTFQWALQPIAPFTWFGSSVCVLDVVAATRLCLALRQLREALRAGHIARDGRSKTKSGVEIEEMSFMKDLFTTLTVVYGGESMTASLLGLTPTFMVSGVVPLLYTAIQAVIEILPTVPAPSLGLELPLSILDGFSRTFLLCNFVPPTVTAHASPSVANSPWTLVLTSLDHS</sequence>
<accession>A0A0C3G9X5</accession>
<dbReference type="InParanoid" id="A0A0C3G9X5"/>
<evidence type="ECO:0000313" key="1">
    <source>
        <dbReference type="EMBL" id="KIM87426.1"/>
    </source>
</evidence>
<organism evidence="1 2">
    <name type="scientific">Piloderma croceum (strain F 1598)</name>
    <dbReference type="NCBI Taxonomy" id="765440"/>
    <lineage>
        <taxon>Eukaryota</taxon>
        <taxon>Fungi</taxon>
        <taxon>Dikarya</taxon>
        <taxon>Basidiomycota</taxon>
        <taxon>Agaricomycotina</taxon>
        <taxon>Agaricomycetes</taxon>
        <taxon>Agaricomycetidae</taxon>
        <taxon>Atheliales</taxon>
        <taxon>Atheliaceae</taxon>
        <taxon>Piloderma</taxon>
    </lineage>
</organism>
<dbReference type="EMBL" id="KN832979">
    <property type="protein sequence ID" value="KIM87426.1"/>
    <property type="molecule type" value="Genomic_DNA"/>
</dbReference>
<protein>
    <submittedName>
        <fullName evidence="1">Uncharacterized protein</fullName>
    </submittedName>
</protein>
<evidence type="ECO:0000313" key="2">
    <source>
        <dbReference type="Proteomes" id="UP000054166"/>
    </source>
</evidence>
<dbReference type="HOGENOM" id="CLU_1475688_0_0_1"/>
<reference evidence="2" key="2">
    <citation type="submission" date="2015-01" db="EMBL/GenBank/DDBJ databases">
        <title>Evolutionary Origins and Diversification of the Mycorrhizal Mutualists.</title>
        <authorList>
            <consortium name="DOE Joint Genome Institute"/>
            <consortium name="Mycorrhizal Genomics Consortium"/>
            <person name="Kohler A."/>
            <person name="Kuo A."/>
            <person name="Nagy L.G."/>
            <person name="Floudas D."/>
            <person name="Copeland A."/>
            <person name="Barry K.W."/>
            <person name="Cichocki N."/>
            <person name="Veneault-Fourrey C."/>
            <person name="LaButti K."/>
            <person name="Lindquist E.A."/>
            <person name="Lipzen A."/>
            <person name="Lundell T."/>
            <person name="Morin E."/>
            <person name="Murat C."/>
            <person name="Riley R."/>
            <person name="Ohm R."/>
            <person name="Sun H."/>
            <person name="Tunlid A."/>
            <person name="Henrissat B."/>
            <person name="Grigoriev I.V."/>
            <person name="Hibbett D.S."/>
            <person name="Martin F."/>
        </authorList>
    </citation>
    <scope>NUCLEOTIDE SEQUENCE [LARGE SCALE GENOMIC DNA]</scope>
    <source>
        <strain evidence="2">F 1598</strain>
    </source>
</reference>
<dbReference type="Proteomes" id="UP000054166">
    <property type="component" value="Unassembled WGS sequence"/>
</dbReference>
<dbReference type="AlphaFoldDB" id="A0A0C3G9X5"/>
<gene>
    <name evidence="1" type="ORF">PILCRDRAFT_3898</name>
</gene>
<reference evidence="1 2" key="1">
    <citation type="submission" date="2014-04" db="EMBL/GenBank/DDBJ databases">
        <authorList>
            <consortium name="DOE Joint Genome Institute"/>
            <person name="Kuo A."/>
            <person name="Tarkka M."/>
            <person name="Buscot F."/>
            <person name="Kohler A."/>
            <person name="Nagy L.G."/>
            <person name="Floudas D."/>
            <person name="Copeland A."/>
            <person name="Barry K.W."/>
            <person name="Cichocki N."/>
            <person name="Veneault-Fourrey C."/>
            <person name="LaButti K."/>
            <person name="Lindquist E.A."/>
            <person name="Lipzen A."/>
            <person name="Lundell T."/>
            <person name="Morin E."/>
            <person name="Murat C."/>
            <person name="Sun H."/>
            <person name="Tunlid A."/>
            <person name="Henrissat B."/>
            <person name="Grigoriev I.V."/>
            <person name="Hibbett D.S."/>
            <person name="Martin F."/>
            <person name="Nordberg H.P."/>
            <person name="Cantor M.N."/>
            <person name="Hua S.X."/>
        </authorList>
    </citation>
    <scope>NUCLEOTIDE SEQUENCE [LARGE SCALE GENOMIC DNA]</scope>
    <source>
        <strain evidence="1 2">F 1598</strain>
    </source>
</reference>
<dbReference type="OrthoDB" id="3192156at2759"/>
<keyword evidence="2" id="KW-1185">Reference proteome</keyword>